<proteinExistence type="predicted"/>
<dbReference type="AlphaFoldDB" id="A0A0N7LWN8"/>
<dbReference type="EMBL" id="CYSB01000040">
    <property type="protein sequence ID" value="CUH69618.1"/>
    <property type="molecule type" value="Genomic_DNA"/>
</dbReference>
<evidence type="ECO:0000313" key="5">
    <source>
        <dbReference type="Proteomes" id="UP000051887"/>
    </source>
</evidence>
<keyword evidence="1" id="KW-1133">Transmembrane helix</keyword>
<evidence type="ECO:0000313" key="4">
    <source>
        <dbReference type="Proteomes" id="UP000051086"/>
    </source>
</evidence>
<sequence length="136" mass="15400">MTAALSYFQSRQKLLAILGTLYVVFLLLSHWQLPKAHVWWIAGFFSIIMNFVYIKEARALRQFVRVETLVATLLIVLSCLGALWYPPLVIAAIFGHGCWDIAKHLGAGVPFLSWYTLSCFAVDTLYSGALLLYWIS</sequence>
<dbReference type="EMBL" id="CYSC01000035">
    <property type="protein sequence ID" value="CUH73021.1"/>
    <property type="molecule type" value="Genomic_DNA"/>
</dbReference>
<evidence type="ECO:0000256" key="1">
    <source>
        <dbReference type="SAM" id="Phobius"/>
    </source>
</evidence>
<feature type="transmembrane region" description="Helical" evidence="1">
    <location>
        <begin position="14"/>
        <end position="31"/>
    </location>
</feature>
<accession>A0A0N7LWN8</accession>
<gene>
    <name evidence="2" type="ORF">TL5118_03587</name>
    <name evidence="3" type="ORF">TL5120_02827</name>
</gene>
<keyword evidence="4" id="KW-1185">Reference proteome</keyword>
<evidence type="ECO:0000313" key="2">
    <source>
        <dbReference type="EMBL" id="CUH69618.1"/>
    </source>
</evidence>
<keyword evidence="1" id="KW-0812">Transmembrane</keyword>
<dbReference type="Proteomes" id="UP000051887">
    <property type="component" value="Unassembled WGS sequence"/>
</dbReference>
<reference evidence="3 5" key="2">
    <citation type="submission" date="2015-09" db="EMBL/GenBank/DDBJ databases">
        <authorList>
            <consortium name="Swine Surveillance"/>
        </authorList>
    </citation>
    <scope>NUCLEOTIDE SEQUENCE [LARGE SCALE GENOMIC DNA]</scope>
    <source>
        <strain evidence="3 5">5120</strain>
    </source>
</reference>
<protein>
    <submittedName>
        <fullName evidence="3">Uncharacterized protein</fullName>
    </submittedName>
</protein>
<dbReference type="Proteomes" id="UP000051086">
    <property type="component" value="Unassembled WGS sequence"/>
</dbReference>
<feature type="transmembrane region" description="Helical" evidence="1">
    <location>
        <begin position="66"/>
        <end position="94"/>
    </location>
</feature>
<reference evidence="2 4" key="1">
    <citation type="submission" date="2015-09" db="EMBL/GenBank/DDBJ databases">
        <authorList>
            <person name="Rodrigo-Torres L."/>
            <person name="Arahal D.R."/>
        </authorList>
    </citation>
    <scope>NUCLEOTIDE SEQUENCE [LARGE SCALE GENOMIC DNA]</scope>
    <source>
        <strain evidence="2 4">CECT 5118</strain>
    </source>
</reference>
<name>A0A0N7LWN8_9RHOB</name>
<evidence type="ECO:0000313" key="3">
    <source>
        <dbReference type="EMBL" id="CUH73021.1"/>
    </source>
</evidence>
<feature type="transmembrane region" description="Helical" evidence="1">
    <location>
        <begin position="37"/>
        <end position="54"/>
    </location>
</feature>
<feature type="transmembrane region" description="Helical" evidence="1">
    <location>
        <begin position="114"/>
        <end position="135"/>
    </location>
</feature>
<dbReference type="RefSeq" id="WP_165590198.1">
    <property type="nucleotide sequence ID" value="NZ_CYSC01000035.1"/>
</dbReference>
<organism evidence="3 5">
    <name type="scientific">Thalassovita autumnalis</name>
    <dbReference type="NCBI Taxonomy" id="2072972"/>
    <lineage>
        <taxon>Bacteria</taxon>
        <taxon>Pseudomonadati</taxon>
        <taxon>Pseudomonadota</taxon>
        <taxon>Alphaproteobacteria</taxon>
        <taxon>Rhodobacterales</taxon>
        <taxon>Roseobacteraceae</taxon>
        <taxon>Thalassovita</taxon>
    </lineage>
</organism>
<keyword evidence="1" id="KW-0472">Membrane</keyword>